<proteinExistence type="predicted"/>
<evidence type="ECO:0000313" key="2">
    <source>
        <dbReference type="EMBL" id="CRH06293.1"/>
    </source>
</evidence>
<protein>
    <submittedName>
        <fullName evidence="2">Uncharacterized protein</fullName>
    </submittedName>
</protein>
<organism evidence="2">
    <name type="scientific">Magnetococcus massalia (strain MO-1)</name>
    <dbReference type="NCBI Taxonomy" id="451514"/>
    <lineage>
        <taxon>Bacteria</taxon>
        <taxon>Pseudomonadati</taxon>
        <taxon>Pseudomonadota</taxon>
        <taxon>Magnetococcia</taxon>
        <taxon>Magnetococcales</taxon>
        <taxon>Magnetococcaceae</taxon>
        <taxon>Magnetococcus</taxon>
    </lineage>
</organism>
<reference evidence="2" key="1">
    <citation type="submission" date="2015-04" db="EMBL/GenBank/DDBJ databases">
        <authorList>
            <person name="Syromyatnikov M.Y."/>
            <person name="Popov V.N."/>
        </authorList>
    </citation>
    <scope>NUCLEOTIDE SEQUENCE</scope>
    <source>
        <strain evidence="2">MO-1</strain>
    </source>
</reference>
<evidence type="ECO:0000256" key="1">
    <source>
        <dbReference type="SAM" id="MobiDB-lite"/>
    </source>
</evidence>
<feature type="region of interest" description="Disordered" evidence="1">
    <location>
        <begin position="12"/>
        <end position="71"/>
    </location>
</feature>
<accession>A0A1S7LIS4</accession>
<feature type="compositionally biased region" description="Basic and acidic residues" evidence="1">
    <location>
        <begin position="12"/>
        <end position="66"/>
    </location>
</feature>
<gene>
    <name evidence="2" type="ORF">MAGMO_2125</name>
</gene>
<dbReference type="EMBL" id="LO017727">
    <property type="protein sequence ID" value="CRH06293.1"/>
    <property type="molecule type" value="Genomic_DNA"/>
</dbReference>
<sequence>MSCTERLAYDLKKAARDPEGRKKYDEARAKTYKKSAEAAKKGAERAAKREAEKKWLAEDKRKNPEKYKKKKSVVPCYQKAAGYANFNKLHGGSIYQGTYGNRAGAQKGVKTFERVMAEQREVLKRCKGDAPMKNAMSNTQTIYDFYKSASKDKWGRGDRRLHNIIHNRYK</sequence>
<dbReference type="AlphaFoldDB" id="A0A1S7LIS4"/>
<name>A0A1S7LIS4_MAGMO</name>